<evidence type="ECO:0000256" key="2">
    <source>
        <dbReference type="ARBA" id="ARBA00005426"/>
    </source>
</evidence>
<dbReference type="RefSeq" id="WP_133589853.1">
    <property type="nucleotide sequence ID" value="NZ_CP037953.1"/>
</dbReference>
<evidence type="ECO:0000313" key="12">
    <source>
        <dbReference type="EMBL" id="TDQ48682.1"/>
    </source>
</evidence>
<evidence type="ECO:0000313" key="13">
    <source>
        <dbReference type="Proteomes" id="UP000295375"/>
    </source>
</evidence>
<dbReference type="OrthoDB" id="9803224at2"/>
<dbReference type="AlphaFoldDB" id="A0A4R6UP98"/>
<dbReference type="GO" id="GO:0006777">
    <property type="term" value="P:Mo-molybdopterin cofactor biosynthetic process"/>
    <property type="evidence" value="ECO:0007669"/>
    <property type="project" value="UniProtKB-KW"/>
</dbReference>
<dbReference type="Gene3D" id="3.90.1170.40">
    <property type="entry name" value="Molybdopterin biosynthesis MoaE subunit"/>
    <property type="match status" value="1"/>
</dbReference>
<evidence type="ECO:0000256" key="1">
    <source>
        <dbReference type="ARBA" id="ARBA00005046"/>
    </source>
</evidence>
<dbReference type="Pfam" id="PF02391">
    <property type="entry name" value="MoaE"/>
    <property type="match status" value="1"/>
</dbReference>
<evidence type="ECO:0000256" key="11">
    <source>
        <dbReference type="ARBA" id="ARBA00049878"/>
    </source>
</evidence>
<accession>A0A4R6UP98</accession>
<evidence type="ECO:0000256" key="8">
    <source>
        <dbReference type="ARBA" id="ARBA00030407"/>
    </source>
</evidence>
<dbReference type="Proteomes" id="UP000295375">
    <property type="component" value="Unassembled WGS sequence"/>
</dbReference>
<comment type="similarity">
    <text evidence="2">Belongs to the MoaE family.</text>
</comment>
<evidence type="ECO:0000256" key="7">
    <source>
        <dbReference type="ARBA" id="ARBA00029745"/>
    </source>
</evidence>
<dbReference type="PANTHER" id="PTHR23404">
    <property type="entry name" value="MOLYBDOPTERIN SYNTHASE RELATED"/>
    <property type="match status" value="1"/>
</dbReference>
<comment type="caution">
    <text evidence="12">The sequence shown here is derived from an EMBL/GenBank/DDBJ whole genome shotgun (WGS) entry which is preliminary data.</text>
</comment>
<keyword evidence="5" id="KW-0501">Molybdenum cofactor biosynthesis</keyword>
<organism evidence="12 13">
    <name type="scientific">Permianibacter aggregans</name>
    <dbReference type="NCBI Taxonomy" id="1510150"/>
    <lineage>
        <taxon>Bacteria</taxon>
        <taxon>Pseudomonadati</taxon>
        <taxon>Pseudomonadota</taxon>
        <taxon>Gammaproteobacteria</taxon>
        <taxon>Pseudomonadales</taxon>
        <taxon>Pseudomonadaceae</taxon>
        <taxon>Permianibacter</taxon>
    </lineage>
</organism>
<proteinExistence type="inferred from homology"/>
<dbReference type="InterPro" id="IPR003448">
    <property type="entry name" value="Mopterin_biosynth_MoaE"/>
</dbReference>
<name>A0A4R6UP98_9GAMM</name>
<comment type="subunit">
    <text evidence="6">Heterotetramer of 2 MoaD subunits and 2 MoaE subunits. Also stable as homodimer. The enzyme changes between these two forms during catalysis.</text>
</comment>
<evidence type="ECO:0000256" key="5">
    <source>
        <dbReference type="ARBA" id="ARBA00023150"/>
    </source>
</evidence>
<dbReference type="EC" id="2.8.1.12" evidence="3"/>
<evidence type="ECO:0000256" key="4">
    <source>
        <dbReference type="ARBA" id="ARBA00013858"/>
    </source>
</evidence>
<sequence>MLAVQAENFDVAELTTSLYDAAKNVGAVATFVGIVRADAVVKALELSHYPGMSEQSLALIAGEANARWPLAAVSIIHRVGKLLPGEQIVYVGTASAHRQAALEACAYIADQLKTRAVIWKKEHLVDGTRWVEPSEQDVAVAAQWR</sequence>
<dbReference type="SUPFAM" id="SSF54690">
    <property type="entry name" value="Molybdopterin synthase subunit MoaE"/>
    <property type="match status" value="1"/>
</dbReference>
<dbReference type="UniPathway" id="UPA00344"/>
<reference evidence="12 13" key="1">
    <citation type="submission" date="2019-03" db="EMBL/GenBank/DDBJ databases">
        <title>Genomic Encyclopedia of Type Strains, Phase IV (KMG-IV): sequencing the most valuable type-strain genomes for metagenomic binning, comparative biology and taxonomic classification.</title>
        <authorList>
            <person name="Goeker M."/>
        </authorList>
    </citation>
    <scope>NUCLEOTIDE SEQUENCE [LARGE SCALE GENOMIC DNA]</scope>
    <source>
        <strain evidence="12 13">DSM 103792</strain>
    </source>
</reference>
<evidence type="ECO:0000256" key="6">
    <source>
        <dbReference type="ARBA" id="ARBA00026066"/>
    </source>
</evidence>
<dbReference type="EMBL" id="SNYM01000006">
    <property type="protein sequence ID" value="TDQ48682.1"/>
    <property type="molecule type" value="Genomic_DNA"/>
</dbReference>
<evidence type="ECO:0000256" key="9">
    <source>
        <dbReference type="ARBA" id="ARBA00030781"/>
    </source>
</evidence>
<dbReference type="InterPro" id="IPR036563">
    <property type="entry name" value="MoaE_sf"/>
</dbReference>
<gene>
    <name evidence="12" type="ORF">EV696_106122</name>
</gene>
<comment type="catalytic activity">
    <reaction evidence="11">
        <text>2 [molybdopterin-synthase sulfur-carrier protein]-C-terminal-Gly-aminoethanethioate + cyclic pyranopterin phosphate + H2O = molybdopterin + 2 [molybdopterin-synthase sulfur-carrier protein]-C-terminal Gly-Gly + 2 H(+)</text>
        <dbReference type="Rhea" id="RHEA:26333"/>
        <dbReference type="Rhea" id="RHEA-COMP:12202"/>
        <dbReference type="Rhea" id="RHEA-COMP:19907"/>
        <dbReference type="ChEBI" id="CHEBI:15377"/>
        <dbReference type="ChEBI" id="CHEBI:15378"/>
        <dbReference type="ChEBI" id="CHEBI:58698"/>
        <dbReference type="ChEBI" id="CHEBI:59648"/>
        <dbReference type="ChEBI" id="CHEBI:90778"/>
        <dbReference type="ChEBI" id="CHEBI:232372"/>
        <dbReference type="EC" id="2.8.1.12"/>
    </reaction>
</comment>
<evidence type="ECO:0000256" key="10">
    <source>
        <dbReference type="ARBA" id="ARBA00032474"/>
    </source>
</evidence>
<dbReference type="GO" id="GO:0030366">
    <property type="term" value="F:molybdopterin synthase activity"/>
    <property type="evidence" value="ECO:0007669"/>
    <property type="project" value="UniProtKB-EC"/>
</dbReference>
<dbReference type="CDD" id="cd00756">
    <property type="entry name" value="MoaE"/>
    <property type="match status" value="1"/>
</dbReference>
<keyword evidence="13" id="KW-1185">Reference proteome</keyword>
<evidence type="ECO:0000256" key="3">
    <source>
        <dbReference type="ARBA" id="ARBA00011950"/>
    </source>
</evidence>
<protein>
    <recommendedName>
        <fullName evidence="4">Molybdopterin synthase catalytic subunit</fullName>
        <ecNumber evidence="3">2.8.1.12</ecNumber>
    </recommendedName>
    <alternativeName>
        <fullName evidence="9">MPT synthase subunit 2</fullName>
    </alternativeName>
    <alternativeName>
        <fullName evidence="7">Molybdenum cofactor biosynthesis protein E</fullName>
    </alternativeName>
    <alternativeName>
        <fullName evidence="8">Molybdopterin-converting factor large subunit</fullName>
    </alternativeName>
    <alternativeName>
        <fullName evidence="10">Molybdopterin-converting factor subunit 2</fullName>
    </alternativeName>
</protein>
<comment type="pathway">
    <text evidence="1">Cofactor biosynthesis; molybdopterin biosynthesis.</text>
</comment>